<dbReference type="GO" id="GO:0055070">
    <property type="term" value="P:copper ion homeostasis"/>
    <property type="evidence" value="ECO:0007669"/>
    <property type="project" value="TreeGrafter"/>
</dbReference>
<dbReference type="InterPro" id="IPR006121">
    <property type="entry name" value="HMA_dom"/>
</dbReference>
<proteinExistence type="predicted"/>
<dbReference type="PANTHER" id="PTHR43520:SF8">
    <property type="entry name" value="P-TYPE CU(+) TRANSPORTER"/>
    <property type="match status" value="1"/>
</dbReference>
<organism evidence="4 5">
    <name type="scientific">Candidatus Gottesmanbacteria bacterium RIFCSPLOWO2_01_FULL_39_12b</name>
    <dbReference type="NCBI Taxonomy" id="1798388"/>
    <lineage>
        <taxon>Bacteria</taxon>
        <taxon>Candidatus Gottesmaniibacteriota</taxon>
    </lineage>
</organism>
<evidence type="ECO:0000256" key="1">
    <source>
        <dbReference type="ARBA" id="ARBA00022723"/>
    </source>
</evidence>
<feature type="domain" description="HMA" evidence="3">
    <location>
        <begin position="3"/>
        <end position="69"/>
    </location>
</feature>
<dbReference type="Proteomes" id="UP000176609">
    <property type="component" value="Unassembled WGS sequence"/>
</dbReference>
<evidence type="ECO:0000313" key="4">
    <source>
        <dbReference type="EMBL" id="OGG26049.1"/>
    </source>
</evidence>
<dbReference type="Gene3D" id="3.30.70.100">
    <property type="match status" value="1"/>
</dbReference>
<evidence type="ECO:0000259" key="3">
    <source>
        <dbReference type="PROSITE" id="PS50846"/>
    </source>
</evidence>
<gene>
    <name evidence="4" type="ORF">A2960_05855</name>
</gene>
<dbReference type="SUPFAM" id="SSF55008">
    <property type="entry name" value="HMA, heavy metal-associated domain"/>
    <property type="match status" value="1"/>
</dbReference>
<dbReference type="InterPro" id="IPR036163">
    <property type="entry name" value="HMA_dom_sf"/>
</dbReference>
<dbReference type="AlphaFoldDB" id="A0A1F6AMX2"/>
<dbReference type="GO" id="GO:0043682">
    <property type="term" value="F:P-type divalent copper transporter activity"/>
    <property type="evidence" value="ECO:0007669"/>
    <property type="project" value="TreeGrafter"/>
</dbReference>
<dbReference type="CDD" id="cd00371">
    <property type="entry name" value="HMA"/>
    <property type="match status" value="1"/>
</dbReference>
<name>A0A1F6AMX2_9BACT</name>
<keyword evidence="2" id="KW-1278">Translocase</keyword>
<keyword evidence="1" id="KW-0479">Metal-binding</keyword>
<dbReference type="FunFam" id="3.30.70.100:FF:000001">
    <property type="entry name" value="ATPase copper transporting beta"/>
    <property type="match status" value="1"/>
</dbReference>
<protein>
    <recommendedName>
        <fullName evidence="3">HMA domain-containing protein</fullName>
    </recommendedName>
</protein>
<comment type="caution">
    <text evidence="4">The sequence shown here is derived from an EMBL/GenBank/DDBJ whole genome shotgun (WGS) entry which is preliminary data.</text>
</comment>
<dbReference type="EMBL" id="MFJR01000014">
    <property type="protein sequence ID" value="OGG26049.1"/>
    <property type="molecule type" value="Genomic_DNA"/>
</dbReference>
<sequence>MIKKAIFKIEGIHCTACVLNIDGQLEDTTGITEASTHYAKQETTVVFEKETITPQEICEIIKKLGYGASLISSN</sequence>
<dbReference type="Pfam" id="PF00403">
    <property type="entry name" value="HMA"/>
    <property type="match status" value="1"/>
</dbReference>
<dbReference type="GO" id="GO:0016020">
    <property type="term" value="C:membrane"/>
    <property type="evidence" value="ECO:0007669"/>
    <property type="project" value="TreeGrafter"/>
</dbReference>
<reference evidence="4 5" key="1">
    <citation type="journal article" date="2016" name="Nat. Commun.">
        <title>Thousands of microbial genomes shed light on interconnected biogeochemical processes in an aquifer system.</title>
        <authorList>
            <person name="Anantharaman K."/>
            <person name="Brown C.T."/>
            <person name="Hug L.A."/>
            <person name="Sharon I."/>
            <person name="Castelle C.J."/>
            <person name="Probst A.J."/>
            <person name="Thomas B.C."/>
            <person name="Singh A."/>
            <person name="Wilkins M.J."/>
            <person name="Karaoz U."/>
            <person name="Brodie E.L."/>
            <person name="Williams K.H."/>
            <person name="Hubbard S.S."/>
            <person name="Banfield J.F."/>
        </authorList>
    </citation>
    <scope>NUCLEOTIDE SEQUENCE [LARGE SCALE GENOMIC DNA]</scope>
</reference>
<dbReference type="PROSITE" id="PS50846">
    <property type="entry name" value="HMA_2"/>
    <property type="match status" value="1"/>
</dbReference>
<dbReference type="GO" id="GO:0005507">
    <property type="term" value="F:copper ion binding"/>
    <property type="evidence" value="ECO:0007669"/>
    <property type="project" value="TreeGrafter"/>
</dbReference>
<accession>A0A1F6AMX2</accession>
<evidence type="ECO:0000256" key="2">
    <source>
        <dbReference type="ARBA" id="ARBA00022967"/>
    </source>
</evidence>
<evidence type="ECO:0000313" key="5">
    <source>
        <dbReference type="Proteomes" id="UP000176609"/>
    </source>
</evidence>
<dbReference type="PANTHER" id="PTHR43520">
    <property type="entry name" value="ATP7, ISOFORM B"/>
    <property type="match status" value="1"/>
</dbReference>